<gene>
    <name evidence="3" type="ORF">FUT82_14105</name>
</gene>
<evidence type="ECO:0000313" key="4">
    <source>
        <dbReference type="Proteomes" id="UP000323594"/>
    </source>
</evidence>
<dbReference type="PANTHER" id="PTHR43833:SF7">
    <property type="entry name" value="KTR SYSTEM POTASSIUM UPTAKE PROTEIN C"/>
    <property type="match status" value="1"/>
</dbReference>
<dbReference type="InterPro" id="IPR006037">
    <property type="entry name" value="RCK_C"/>
</dbReference>
<dbReference type="InterPro" id="IPR036721">
    <property type="entry name" value="RCK_C_sf"/>
</dbReference>
<dbReference type="SUPFAM" id="SSF51735">
    <property type="entry name" value="NAD(P)-binding Rossmann-fold domains"/>
    <property type="match status" value="1"/>
</dbReference>
<dbReference type="Gene3D" id="3.40.50.720">
    <property type="entry name" value="NAD(P)-binding Rossmann-like Domain"/>
    <property type="match status" value="1"/>
</dbReference>
<dbReference type="SUPFAM" id="SSF116726">
    <property type="entry name" value="TrkA C-terminal domain-like"/>
    <property type="match status" value="1"/>
</dbReference>
<dbReference type="InterPro" id="IPR036291">
    <property type="entry name" value="NAD(P)-bd_dom_sf"/>
</dbReference>
<dbReference type="PANTHER" id="PTHR43833">
    <property type="entry name" value="POTASSIUM CHANNEL PROTEIN 2-RELATED-RELATED"/>
    <property type="match status" value="1"/>
</dbReference>
<dbReference type="GO" id="GO:0008324">
    <property type="term" value="F:monoatomic cation transmembrane transporter activity"/>
    <property type="evidence" value="ECO:0007669"/>
    <property type="project" value="InterPro"/>
</dbReference>
<feature type="domain" description="RCK C-terminal" evidence="2">
    <location>
        <begin position="134"/>
        <end position="220"/>
    </location>
</feature>
<dbReference type="AlphaFoldDB" id="A0AAE6IX65"/>
<dbReference type="RefSeq" id="WP_002699648.1">
    <property type="nucleotide sequence ID" value="NZ_CP042817.1"/>
</dbReference>
<feature type="domain" description="RCK N-terminal" evidence="1">
    <location>
        <begin position="1"/>
        <end position="118"/>
    </location>
</feature>
<dbReference type="GO" id="GO:0006813">
    <property type="term" value="P:potassium ion transport"/>
    <property type="evidence" value="ECO:0007669"/>
    <property type="project" value="InterPro"/>
</dbReference>
<dbReference type="EMBL" id="CP042817">
    <property type="protein sequence ID" value="QEJ99012.1"/>
    <property type="molecule type" value="Genomic_DNA"/>
</dbReference>
<organism evidence="3 4">
    <name type="scientific">Treponema phagedenis</name>
    <dbReference type="NCBI Taxonomy" id="162"/>
    <lineage>
        <taxon>Bacteria</taxon>
        <taxon>Pseudomonadati</taxon>
        <taxon>Spirochaetota</taxon>
        <taxon>Spirochaetia</taxon>
        <taxon>Spirochaetales</taxon>
        <taxon>Treponemataceae</taxon>
        <taxon>Treponema</taxon>
    </lineage>
</organism>
<dbReference type="PROSITE" id="PS51201">
    <property type="entry name" value="RCK_N"/>
    <property type="match status" value="1"/>
</dbReference>
<protein>
    <submittedName>
        <fullName evidence="3">TrkA family potassium uptake protein</fullName>
    </submittedName>
</protein>
<dbReference type="Gene3D" id="3.30.70.1450">
    <property type="entry name" value="Regulator of K+ conductance, C-terminal domain"/>
    <property type="match status" value="1"/>
</dbReference>
<sequence length="236" mass="26514">MKKFAIIGLGPFGLRMLEELLKLTNEIIIVDKDPQLIAKYDGKAKISYAFDVIDETSLKKAIPPDVNAAIVDLGGKIEFSIMVTTYLKKMNVKEILVKAQNDEHGKILSMVGATNVIFPDREAAKRVMPMLASELLFNFMPISETLALAEVGINKEYAGKTLLETNLRKTHGINVVAIRKQDTENFYFINDPNYTFEANDILLVAGSEEDIFTFSQDKPDRGKKLAEVFRNLFPKH</sequence>
<dbReference type="InterPro" id="IPR050721">
    <property type="entry name" value="Trk_Ktr_HKT_K-transport"/>
</dbReference>
<proteinExistence type="predicted"/>
<dbReference type="Pfam" id="PF02254">
    <property type="entry name" value="TrkA_N"/>
    <property type="match status" value="1"/>
</dbReference>
<evidence type="ECO:0000259" key="1">
    <source>
        <dbReference type="PROSITE" id="PS51201"/>
    </source>
</evidence>
<dbReference type="InterPro" id="IPR003148">
    <property type="entry name" value="RCK_N"/>
</dbReference>
<evidence type="ECO:0000313" key="3">
    <source>
        <dbReference type="EMBL" id="QEJ99012.1"/>
    </source>
</evidence>
<dbReference type="Pfam" id="PF02080">
    <property type="entry name" value="TrkA_C"/>
    <property type="match status" value="1"/>
</dbReference>
<dbReference type="Proteomes" id="UP000323594">
    <property type="component" value="Chromosome"/>
</dbReference>
<reference evidence="3 4" key="1">
    <citation type="submission" date="2019-08" db="EMBL/GenBank/DDBJ databases">
        <authorList>
            <person name="Kuhnert P."/>
        </authorList>
    </citation>
    <scope>NUCLEOTIDE SEQUENCE [LARGE SCALE GENOMIC DNA]</scope>
    <source>
        <strain evidence="3 4">B36.5</strain>
    </source>
</reference>
<evidence type="ECO:0000259" key="2">
    <source>
        <dbReference type="PROSITE" id="PS51202"/>
    </source>
</evidence>
<accession>A0AAE6IX65</accession>
<dbReference type="PROSITE" id="PS51202">
    <property type="entry name" value="RCK_C"/>
    <property type="match status" value="1"/>
</dbReference>
<name>A0AAE6IX65_TREPH</name>